<keyword evidence="1" id="KW-0880">Kelch repeat</keyword>
<evidence type="ECO:0000256" key="3">
    <source>
        <dbReference type="SAM" id="Coils"/>
    </source>
</evidence>
<feature type="coiled-coil region" evidence="3">
    <location>
        <begin position="467"/>
        <end position="495"/>
    </location>
</feature>
<keyword evidence="5" id="KW-1185">Reference proteome</keyword>
<dbReference type="GO" id="GO:0005794">
    <property type="term" value="C:Golgi apparatus"/>
    <property type="evidence" value="ECO:0007669"/>
    <property type="project" value="TreeGrafter"/>
</dbReference>
<dbReference type="RefSeq" id="XP_052124917.1">
    <property type="nucleotide sequence ID" value="XM_052268957.1"/>
</dbReference>
<proteinExistence type="predicted"/>
<gene>
    <name evidence="6" type="primary">LOC113209152</name>
</gene>
<dbReference type="PANTHER" id="PTHR46376:SF1">
    <property type="entry name" value="LEUCINE-ZIPPER-LIKE TRANSCRIPTIONAL REGULATOR 1"/>
    <property type="match status" value="1"/>
</dbReference>
<feature type="compositionally biased region" description="Acidic residues" evidence="4">
    <location>
        <begin position="397"/>
        <end position="406"/>
    </location>
</feature>
<keyword evidence="3" id="KW-0175">Coiled coil</keyword>
<evidence type="ECO:0000313" key="6">
    <source>
        <dbReference type="RefSeq" id="XP_052124917.1"/>
    </source>
</evidence>
<dbReference type="Gene3D" id="2.120.10.80">
    <property type="entry name" value="Kelch-type beta propeller"/>
    <property type="match status" value="1"/>
</dbReference>
<feature type="compositionally biased region" description="Low complexity" evidence="4">
    <location>
        <begin position="700"/>
        <end position="712"/>
    </location>
</feature>
<feature type="compositionally biased region" description="Basic residues" evidence="4">
    <location>
        <begin position="686"/>
        <end position="698"/>
    </location>
</feature>
<dbReference type="Proteomes" id="UP000504606">
    <property type="component" value="Unplaced"/>
</dbReference>
<evidence type="ECO:0000256" key="4">
    <source>
        <dbReference type="SAM" id="MobiDB-lite"/>
    </source>
</evidence>
<dbReference type="Pfam" id="PF24681">
    <property type="entry name" value="Kelch_KLHDC2_KLHL20_DRC7"/>
    <property type="match status" value="1"/>
</dbReference>
<name>A0A9C6U7Z3_FRAOC</name>
<dbReference type="InterPro" id="IPR051568">
    <property type="entry name" value="LZTR1/Attractin"/>
</dbReference>
<dbReference type="PANTHER" id="PTHR46376">
    <property type="entry name" value="LEUCINE-ZIPPER-LIKE TRANSCRIPTIONAL REGULATOR 1"/>
    <property type="match status" value="1"/>
</dbReference>
<dbReference type="AlphaFoldDB" id="A0A9C6U7Z3"/>
<feature type="region of interest" description="Disordered" evidence="4">
    <location>
        <begin position="397"/>
        <end position="423"/>
    </location>
</feature>
<protein>
    <submittedName>
        <fullName evidence="6">Uncharacterized protein LOC113209152 isoform X1</fullName>
    </submittedName>
</protein>
<feature type="compositionally biased region" description="Low complexity" evidence="4">
    <location>
        <begin position="546"/>
        <end position="564"/>
    </location>
</feature>
<organism evidence="5 6">
    <name type="scientific">Frankliniella occidentalis</name>
    <name type="common">Western flower thrips</name>
    <name type="synonym">Euthrips occidentalis</name>
    <dbReference type="NCBI Taxonomy" id="133901"/>
    <lineage>
        <taxon>Eukaryota</taxon>
        <taxon>Metazoa</taxon>
        <taxon>Ecdysozoa</taxon>
        <taxon>Arthropoda</taxon>
        <taxon>Hexapoda</taxon>
        <taxon>Insecta</taxon>
        <taxon>Pterygota</taxon>
        <taxon>Neoptera</taxon>
        <taxon>Paraneoptera</taxon>
        <taxon>Thysanoptera</taxon>
        <taxon>Terebrantia</taxon>
        <taxon>Thripoidea</taxon>
        <taxon>Thripidae</taxon>
        <taxon>Frankliniella</taxon>
    </lineage>
</organism>
<evidence type="ECO:0000256" key="1">
    <source>
        <dbReference type="ARBA" id="ARBA00022441"/>
    </source>
</evidence>
<evidence type="ECO:0000256" key="2">
    <source>
        <dbReference type="ARBA" id="ARBA00022737"/>
    </source>
</evidence>
<feature type="compositionally biased region" description="Polar residues" evidence="4">
    <location>
        <begin position="338"/>
        <end position="356"/>
    </location>
</feature>
<sequence>MLVYGGYRDLRGSSNELWAFHFDTESWHIISSGKTVSKSDSIPPARHKHSAVIHEDTMWVYGGMTDLNERQDLWRIDLHRKRWQCVRGKQVKQGPGPLHSHAACKLPGCMLVFGGERAGQPCADLWRFHFGTETWDRVVVEGPKPSARAEAVALSVSELLLTAAAASSLSSPEASSAASPAAREARSPQQDPQELRRVRAGGSVDRQSDRRMALHNRVSPQQAPQEKKYVFRASATNYVDGSEDNNRRNGLPNGPQASTPQNGSSNLGFLKEISKLSQINLSRLAHHKCNYSVLDADAGESTVDEDGQDQDGPSPQAGPRSAPPHSQQPGAKPVSKLVKSQSVNLISRRQRPTLSSIPRRKPLPRDNASVPNFTTLASSLPTPVLTPVEAARLVFLDSDEPEDDEELSPRGEYIRPASPGGPVGPGTPVGGVLGGIPSSASRDFSLLHQQFTPKRRSESYTSHLGHAAELQQRQLQEEQELMRQQQLQQEQLQQKHGRTIPKSASVRFQPHLEEVSDENISSTSDYASIETVNRLSSASNYSVSNRPSPVDSGKSSSRPSSGRKTPIKEGPISFCNPNYVGPEAARRRQQQQAQAAVRKSWHAGMAPPGLGSPSGASTPQQAAARLLNSPPDSLLEDPHGRSSSRCFREDRDEDVVELQQMGSIGSPPKRAPPQSLALRNTAHPACNHHHHHHHHNNHVARGANKSRASSASRAERGHARTDLGGGNDQGDGAPARPQPAAVYMFVVGGKEHGQVTVFRRPLSVWKLLLHHYAF</sequence>
<dbReference type="OrthoDB" id="432528at2759"/>
<feature type="compositionally biased region" description="Basic and acidic residues" evidence="4">
    <location>
        <begin position="636"/>
        <end position="650"/>
    </location>
</feature>
<keyword evidence="2" id="KW-0677">Repeat</keyword>
<dbReference type="SUPFAM" id="SSF117281">
    <property type="entry name" value="Kelch motif"/>
    <property type="match status" value="1"/>
</dbReference>
<accession>A0A9C6U7Z3</accession>
<feature type="region of interest" description="Disordered" evidence="4">
    <location>
        <begin position="538"/>
        <end position="736"/>
    </location>
</feature>
<feature type="compositionally biased region" description="Low complexity" evidence="4">
    <location>
        <begin position="169"/>
        <end position="182"/>
    </location>
</feature>
<reference evidence="6" key="1">
    <citation type="submission" date="2025-08" db="UniProtKB">
        <authorList>
            <consortium name="RefSeq"/>
        </authorList>
    </citation>
    <scope>IDENTIFICATION</scope>
    <source>
        <tissue evidence="6">Whole organism</tissue>
    </source>
</reference>
<evidence type="ECO:0000313" key="5">
    <source>
        <dbReference type="Proteomes" id="UP000504606"/>
    </source>
</evidence>
<dbReference type="KEGG" id="foc:113209152"/>
<feature type="compositionally biased region" description="Polar residues" evidence="4">
    <location>
        <begin position="255"/>
        <end position="266"/>
    </location>
</feature>
<feature type="region of interest" description="Disordered" evidence="4">
    <location>
        <begin position="169"/>
        <end position="266"/>
    </location>
</feature>
<dbReference type="InterPro" id="IPR015915">
    <property type="entry name" value="Kelch-typ_b-propeller"/>
</dbReference>
<dbReference type="GeneID" id="113209152"/>
<feature type="region of interest" description="Disordered" evidence="4">
    <location>
        <begin position="300"/>
        <end position="370"/>
    </location>
</feature>